<feature type="transmembrane region" description="Helical" evidence="10">
    <location>
        <begin position="237"/>
        <end position="256"/>
    </location>
</feature>
<feature type="transmembrane region" description="Helical" evidence="10">
    <location>
        <begin position="155"/>
        <end position="183"/>
    </location>
</feature>
<keyword evidence="12" id="KW-1185">Reference proteome</keyword>
<dbReference type="GO" id="GO:0006506">
    <property type="term" value="P:GPI anchor biosynthetic process"/>
    <property type="evidence" value="ECO:0007669"/>
    <property type="project" value="UniProtKB-UniPathway"/>
</dbReference>
<feature type="transmembrane region" description="Helical" evidence="10">
    <location>
        <begin position="365"/>
        <end position="388"/>
    </location>
</feature>
<dbReference type="PATRIC" id="fig|1434123.4.peg.1877"/>
<comment type="subcellular location">
    <subcellularLocation>
        <location evidence="1">Endoplasmic reticulum membrane</location>
        <topology evidence="1">Multi-pass membrane protein</topology>
    </subcellularLocation>
</comment>
<protein>
    <submittedName>
        <fullName evidence="11">Uncharacterized protein</fullName>
    </submittedName>
</protein>
<dbReference type="EMBL" id="CP009520">
    <property type="protein sequence ID" value="AKB43830.1"/>
    <property type="molecule type" value="Genomic_DNA"/>
</dbReference>
<dbReference type="KEGG" id="mvc:MSVAZ_1561"/>
<dbReference type="Proteomes" id="UP000033096">
    <property type="component" value="Chromosome"/>
</dbReference>
<evidence type="ECO:0000256" key="4">
    <source>
        <dbReference type="ARBA" id="ARBA00022676"/>
    </source>
</evidence>
<evidence type="ECO:0000256" key="5">
    <source>
        <dbReference type="ARBA" id="ARBA00022679"/>
    </source>
</evidence>
<dbReference type="PANTHER" id="PTHR12468:SF2">
    <property type="entry name" value="GPI MANNOSYLTRANSFERASE 2"/>
    <property type="match status" value="1"/>
</dbReference>
<feature type="transmembrane region" description="Helical" evidence="10">
    <location>
        <begin position="320"/>
        <end position="353"/>
    </location>
</feature>
<organism evidence="11 12">
    <name type="scientific">Methanosarcina vacuolata Z-761</name>
    <dbReference type="NCBI Taxonomy" id="1434123"/>
    <lineage>
        <taxon>Archaea</taxon>
        <taxon>Methanobacteriati</taxon>
        <taxon>Methanobacteriota</taxon>
        <taxon>Stenosarchaea group</taxon>
        <taxon>Methanomicrobia</taxon>
        <taxon>Methanosarcinales</taxon>
        <taxon>Methanosarcinaceae</taxon>
        <taxon>Methanosarcina</taxon>
    </lineage>
</organism>
<evidence type="ECO:0000256" key="10">
    <source>
        <dbReference type="SAM" id="Phobius"/>
    </source>
</evidence>
<evidence type="ECO:0000313" key="11">
    <source>
        <dbReference type="EMBL" id="AKB43830.1"/>
    </source>
</evidence>
<dbReference type="AlphaFoldDB" id="A0A0E3Q594"/>
<name>A0A0E3Q594_9EURY</name>
<dbReference type="HOGENOM" id="CLU_036370_3_1_2"/>
<keyword evidence="6 10" id="KW-0812">Transmembrane</keyword>
<gene>
    <name evidence="11" type="ORF">MSVAZ_1561</name>
</gene>
<evidence type="ECO:0000256" key="6">
    <source>
        <dbReference type="ARBA" id="ARBA00022692"/>
    </source>
</evidence>
<keyword evidence="4" id="KW-0328">Glycosyltransferase</keyword>
<evidence type="ECO:0000256" key="9">
    <source>
        <dbReference type="ARBA" id="ARBA00023136"/>
    </source>
</evidence>
<comment type="pathway">
    <text evidence="2">Glycolipid biosynthesis; glycosylphosphatidylinositol-anchor biosynthesis.</text>
</comment>
<feature type="transmembrane region" description="Helical" evidence="10">
    <location>
        <begin position="295"/>
        <end position="313"/>
    </location>
</feature>
<dbReference type="GO" id="GO:0004376">
    <property type="term" value="F:GPI mannosyltransferase activity"/>
    <property type="evidence" value="ECO:0007669"/>
    <property type="project" value="InterPro"/>
</dbReference>
<evidence type="ECO:0000256" key="2">
    <source>
        <dbReference type="ARBA" id="ARBA00004687"/>
    </source>
</evidence>
<accession>A0A0E3Q594</accession>
<keyword evidence="3" id="KW-0337">GPI-anchor biosynthesis</keyword>
<evidence type="ECO:0000256" key="8">
    <source>
        <dbReference type="ARBA" id="ARBA00022989"/>
    </source>
</evidence>
<keyword evidence="7" id="KW-0256">Endoplasmic reticulum</keyword>
<dbReference type="UniPathway" id="UPA00196"/>
<feature type="transmembrane region" description="Helical" evidence="10">
    <location>
        <begin position="189"/>
        <end position="214"/>
    </location>
</feature>
<dbReference type="GO" id="GO:0031501">
    <property type="term" value="C:mannosyltransferase complex"/>
    <property type="evidence" value="ECO:0007669"/>
    <property type="project" value="TreeGrafter"/>
</dbReference>
<evidence type="ECO:0000256" key="1">
    <source>
        <dbReference type="ARBA" id="ARBA00004477"/>
    </source>
</evidence>
<feature type="transmembrane region" description="Helical" evidence="10">
    <location>
        <begin position="116"/>
        <end position="135"/>
    </location>
</feature>
<dbReference type="InterPro" id="IPR007315">
    <property type="entry name" value="PIG-V/Gpi18"/>
</dbReference>
<dbReference type="PANTHER" id="PTHR12468">
    <property type="entry name" value="GPI MANNOSYLTRANSFERASE 2"/>
    <property type="match status" value="1"/>
</dbReference>
<evidence type="ECO:0000256" key="7">
    <source>
        <dbReference type="ARBA" id="ARBA00022824"/>
    </source>
</evidence>
<proteinExistence type="predicted"/>
<sequence length="389" mass="44944">MNSISFSKHRPHVPEIKYILLMFFSTRIILSIIGVISRKILSVYGESQFACQPDWIGHVWLDIWGVWDTGWYMKISQSGYTPVSLGQVISQETNIAFFPLYPLLMRLLSLVTGNEYLAGLIISNFCLIISCVYLYRLVRLDYDEDTSIKSIKYLLLFPVSFILSGVFTESLYLTLTLVCFYYARTSKWYIVGITGFFLSLTRSTGVLIILPLLYEGLMPLIRDKENLKNLKNSMHKILPLFYLSLIPLGTISFMIFNYHLTGDFMAFAHAQVMWQRHFGNPLETLLNGYHGNTGTAFEAVFAVITIFIVILFYRKIRFSYWLFCMYSLFVPLCTGIQSMPRFILVIFPIYILFADITKNHISEDLVTLSFALLQGFLMVFWTNSFNLVV</sequence>
<keyword evidence="8 10" id="KW-1133">Transmembrane helix</keyword>
<dbReference type="GO" id="GO:0016020">
    <property type="term" value="C:membrane"/>
    <property type="evidence" value="ECO:0007669"/>
    <property type="project" value="GOC"/>
</dbReference>
<evidence type="ECO:0000313" key="12">
    <source>
        <dbReference type="Proteomes" id="UP000033096"/>
    </source>
</evidence>
<keyword evidence="9 10" id="KW-0472">Membrane</keyword>
<dbReference type="STRING" id="1434123.MSVAZ_1561"/>
<evidence type="ECO:0000256" key="3">
    <source>
        <dbReference type="ARBA" id="ARBA00022502"/>
    </source>
</evidence>
<keyword evidence="5" id="KW-0808">Transferase</keyword>
<dbReference type="GO" id="GO:0000009">
    <property type="term" value="F:alpha-1,6-mannosyltransferase activity"/>
    <property type="evidence" value="ECO:0007669"/>
    <property type="project" value="InterPro"/>
</dbReference>
<feature type="transmembrane region" description="Helical" evidence="10">
    <location>
        <begin position="18"/>
        <end position="37"/>
    </location>
</feature>
<reference evidence="11 12" key="1">
    <citation type="submission" date="2014-07" db="EMBL/GenBank/DDBJ databases">
        <title>Methanogenic archaea and the global carbon cycle.</title>
        <authorList>
            <person name="Henriksen J.R."/>
            <person name="Luke J."/>
            <person name="Reinhart S."/>
            <person name="Benedict M.N."/>
            <person name="Youngblut N.D."/>
            <person name="Metcalf M.E."/>
            <person name="Whitaker R.J."/>
            <person name="Metcalf W.W."/>
        </authorList>
    </citation>
    <scope>NUCLEOTIDE SEQUENCE [LARGE SCALE GENOMIC DNA]</scope>
    <source>
        <strain evidence="11 12">Z-761</strain>
    </source>
</reference>